<protein>
    <submittedName>
        <fullName evidence="2">Transcriptional regulator, LytTR family</fullName>
    </submittedName>
</protein>
<comment type="caution">
    <text evidence="2">The sequence shown here is derived from an EMBL/GenBank/DDBJ whole genome shotgun (WGS) entry which is preliminary data.</text>
</comment>
<keyword evidence="3" id="KW-1185">Reference proteome</keyword>
<dbReference type="GO" id="GO:0000156">
    <property type="term" value="F:phosphorelay response regulator activity"/>
    <property type="evidence" value="ECO:0007669"/>
    <property type="project" value="InterPro"/>
</dbReference>
<dbReference type="AlphaFoldDB" id="A0A0J8DDR6"/>
<feature type="domain" description="HTH LytTR-type" evidence="1">
    <location>
        <begin position="41"/>
        <end position="145"/>
    </location>
</feature>
<dbReference type="GO" id="GO:0003677">
    <property type="term" value="F:DNA binding"/>
    <property type="evidence" value="ECO:0007669"/>
    <property type="project" value="InterPro"/>
</dbReference>
<dbReference type="OrthoDB" id="9808614at2"/>
<evidence type="ECO:0000259" key="1">
    <source>
        <dbReference type="PROSITE" id="PS50930"/>
    </source>
</evidence>
<dbReference type="PANTHER" id="PTHR37299:SF4">
    <property type="entry name" value="TRANSCRIPTIONAL REGULATOR"/>
    <property type="match status" value="1"/>
</dbReference>
<reference evidence="2 3" key="1">
    <citation type="submission" date="2015-06" db="EMBL/GenBank/DDBJ databases">
        <title>Draft genome sequence of the purine-degrading Clostridium cylindrosporum HC-1 (DSM 605).</title>
        <authorList>
            <person name="Poehlein A."/>
            <person name="Schiel-Bengelsdorf B."/>
            <person name="Bengelsdorf F."/>
            <person name="Daniel R."/>
            <person name="Duerre P."/>
        </authorList>
    </citation>
    <scope>NUCLEOTIDE SEQUENCE [LARGE SCALE GENOMIC DNA]</scope>
    <source>
        <strain evidence="2 3">DSM 605</strain>
    </source>
</reference>
<dbReference type="Proteomes" id="UP000036756">
    <property type="component" value="Unassembled WGS sequence"/>
</dbReference>
<evidence type="ECO:0000313" key="3">
    <source>
        <dbReference type="Proteomes" id="UP000036756"/>
    </source>
</evidence>
<dbReference type="STRING" id="1121307.CLCY_13c00140"/>
<gene>
    <name evidence="2" type="ORF">CLCY_13c00140</name>
</gene>
<name>A0A0J8DDR6_CLOCY</name>
<proteinExistence type="predicted"/>
<dbReference type="Gene3D" id="2.40.50.1020">
    <property type="entry name" value="LytTr DNA-binding domain"/>
    <property type="match status" value="1"/>
</dbReference>
<dbReference type="Pfam" id="PF04397">
    <property type="entry name" value="LytTR"/>
    <property type="match status" value="1"/>
</dbReference>
<organism evidence="2 3">
    <name type="scientific">Clostridium cylindrosporum DSM 605</name>
    <dbReference type="NCBI Taxonomy" id="1121307"/>
    <lineage>
        <taxon>Bacteria</taxon>
        <taxon>Bacillati</taxon>
        <taxon>Bacillota</taxon>
        <taxon>Clostridia</taxon>
        <taxon>Eubacteriales</taxon>
        <taxon>Clostridiaceae</taxon>
        <taxon>Clostridium</taxon>
    </lineage>
</organism>
<dbReference type="PATRIC" id="fig|1121307.3.peg.268"/>
<dbReference type="PROSITE" id="PS50930">
    <property type="entry name" value="HTH_LYTTR"/>
    <property type="match status" value="1"/>
</dbReference>
<dbReference type="EMBL" id="LFVU01000011">
    <property type="protein sequence ID" value="KMT22379.1"/>
    <property type="molecule type" value="Genomic_DNA"/>
</dbReference>
<dbReference type="RefSeq" id="WP_048570068.1">
    <property type="nucleotide sequence ID" value="NZ_LFVU01000011.1"/>
</dbReference>
<dbReference type="SMART" id="SM00850">
    <property type="entry name" value="LytTR"/>
    <property type="match status" value="1"/>
</dbReference>
<dbReference type="InterPro" id="IPR046947">
    <property type="entry name" value="LytR-like"/>
</dbReference>
<sequence>MKLIIDQSLENKELEITIKCNLIDPKLEKLISQIRLYFFSIVGRKDGESFPIQLEDVYYFESIDDKTFTYCEKTVYECDLKLYELENQLGDTSFIRISKSCILNTLKLKSVKALLNGKMEASLLNGEKQIINRHYVKAIKRKLNI</sequence>
<accession>A0A0J8DDR6</accession>
<dbReference type="InterPro" id="IPR007492">
    <property type="entry name" value="LytTR_DNA-bd_dom"/>
</dbReference>
<dbReference type="PANTHER" id="PTHR37299">
    <property type="entry name" value="TRANSCRIPTIONAL REGULATOR-RELATED"/>
    <property type="match status" value="1"/>
</dbReference>
<evidence type="ECO:0000313" key="2">
    <source>
        <dbReference type="EMBL" id="KMT22379.1"/>
    </source>
</evidence>